<dbReference type="InterPro" id="IPR017853">
    <property type="entry name" value="GH"/>
</dbReference>
<dbReference type="SUPFAM" id="SSF51011">
    <property type="entry name" value="Glycosyl hydrolase domain"/>
    <property type="match status" value="1"/>
</dbReference>
<dbReference type="CDD" id="cd11333">
    <property type="entry name" value="AmyAc_SI_OligoGlu_DGase"/>
    <property type="match status" value="1"/>
</dbReference>
<name>A0ABQ5JIR7_9LACO</name>
<dbReference type="InterPro" id="IPR013780">
    <property type="entry name" value="Glyco_hydro_b"/>
</dbReference>
<comment type="similarity">
    <text evidence="1">Belongs to the glycosyl hydrolase 13 family.</text>
</comment>
<dbReference type="Pfam" id="PF00128">
    <property type="entry name" value="Alpha-amylase"/>
    <property type="match status" value="1"/>
</dbReference>
<comment type="caution">
    <text evidence="4">The sequence shown here is derived from an EMBL/GenBank/DDBJ whole genome shotgun (WGS) entry which is preliminary data.</text>
</comment>
<dbReference type="Proteomes" id="UP001055149">
    <property type="component" value="Unassembled WGS sequence"/>
</dbReference>
<dbReference type="Gene3D" id="3.90.400.10">
    <property type="entry name" value="Oligo-1,6-glucosidase, Domain 2"/>
    <property type="match status" value="1"/>
</dbReference>
<feature type="domain" description="Glycosyl hydrolase family 13 catalytic" evidence="3">
    <location>
        <begin position="13"/>
        <end position="413"/>
    </location>
</feature>
<gene>
    <name evidence="4" type="primary">malA1</name>
    <name evidence="4" type="ORF">LPAF129_14820</name>
</gene>
<dbReference type="Gene3D" id="2.60.40.1180">
    <property type="entry name" value="Golgi alpha-mannosidase II"/>
    <property type="match status" value="1"/>
</dbReference>
<dbReference type="EMBL" id="BQXH01000013">
    <property type="protein sequence ID" value="GKS81796.1"/>
    <property type="molecule type" value="Genomic_DNA"/>
</dbReference>
<evidence type="ECO:0000313" key="5">
    <source>
        <dbReference type="Proteomes" id="UP001055149"/>
    </source>
</evidence>
<dbReference type="Gene3D" id="3.20.20.80">
    <property type="entry name" value="Glycosidases"/>
    <property type="match status" value="1"/>
</dbReference>
<dbReference type="SUPFAM" id="SSF51445">
    <property type="entry name" value="(Trans)glycosidases"/>
    <property type="match status" value="1"/>
</dbReference>
<dbReference type="SMART" id="SM00642">
    <property type="entry name" value="Aamy"/>
    <property type="match status" value="1"/>
</dbReference>
<organism evidence="4 5">
    <name type="scientific">Ligilactobacillus pabuli</name>
    <dbReference type="NCBI Taxonomy" id="2886039"/>
    <lineage>
        <taxon>Bacteria</taxon>
        <taxon>Bacillati</taxon>
        <taxon>Bacillota</taxon>
        <taxon>Bacilli</taxon>
        <taxon>Lactobacillales</taxon>
        <taxon>Lactobacillaceae</taxon>
        <taxon>Ligilactobacillus</taxon>
    </lineage>
</organism>
<dbReference type="PANTHER" id="PTHR10357:SF179">
    <property type="entry name" value="NEUTRAL AND BASIC AMINO ACID TRANSPORT PROTEIN RBAT"/>
    <property type="match status" value="1"/>
</dbReference>
<dbReference type="RefSeq" id="WP_244055539.1">
    <property type="nucleotide sequence ID" value="NZ_BQXH01000013.1"/>
</dbReference>
<keyword evidence="5" id="KW-1185">Reference proteome</keyword>
<evidence type="ECO:0000259" key="3">
    <source>
        <dbReference type="SMART" id="SM00642"/>
    </source>
</evidence>
<evidence type="ECO:0000256" key="2">
    <source>
        <dbReference type="ARBA" id="ARBA00023295"/>
    </source>
</evidence>
<evidence type="ECO:0000256" key="1">
    <source>
        <dbReference type="ARBA" id="ARBA00008061"/>
    </source>
</evidence>
<keyword evidence="2" id="KW-0378">Hydrolase</keyword>
<dbReference type="PANTHER" id="PTHR10357">
    <property type="entry name" value="ALPHA-AMYLASE FAMILY MEMBER"/>
    <property type="match status" value="1"/>
</dbReference>
<protein>
    <submittedName>
        <fullName evidence="4">Alpha-glucosidase</fullName>
    </submittedName>
</protein>
<reference evidence="4" key="1">
    <citation type="journal article" date="2022" name="Int. J. Syst. Evol. Microbiol.">
        <title>A novel species of lactic acid bacteria, Ligilactobacillus pabuli sp. nov., isolated from alfalfa silage.</title>
        <authorList>
            <person name="Tohno M."/>
            <person name="Tanizawa Y."/>
            <person name="Sawada H."/>
            <person name="Sakamoto M."/>
            <person name="Ohkuma M."/>
            <person name="Kobayashi H."/>
        </authorList>
    </citation>
    <scope>NUCLEOTIDE SEQUENCE</scope>
    <source>
        <strain evidence="4">AF129</strain>
    </source>
</reference>
<proteinExistence type="inferred from homology"/>
<accession>A0ABQ5JIR7</accession>
<keyword evidence="2" id="KW-0326">Glycosidase</keyword>
<evidence type="ECO:0000313" key="4">
    <source>
        <dbReference type="EMBL" id="GKS81796.1"/>
    </source>
</evidence>
<dbReference type="InterPro" id="IPR006047">
    <property type="entry name" value="GH13_cat_dom"/>
</dbReference>
<sequence length="565" mass="64434">MKVLTSGERIIYQIYPKSWQDSNHDGIGDLNGITSRLDYLRELGINTLWLNPIFVSPQVDNGYDVENYFMVDPSLGTMADFENLVQEVHARGMEIILDFVMNHTSDQHPWFKDAISDPHSLYRDYYLWQPAPPEGQLPNNWASFFGGSVWEKDPGGSDEYYFHLFAKEMPDLNWKNQEVRRAMSEIGQFWLERGVDGFRLDAFIHTAKANFDQNVFTAEPEQLELAEEYYANLPQAKEYLEEFIASLRAIKPDLFILGEAASADLDLAASYTDPHRTLCDSVVTFRYFADDPDQEFDPQLPRFGQPHQLDLRQFRQTMVHWQTVLQDWSYPTLYWSNHDLPRILDKFVGVLPEQQPALAKMLAALMYLQRGIPCIYYGEELGMTAGKLADPAEFGEQEVEEFLQAGLKLGDAQADLLQSLSSSHKMGARTVMQWSDGVNAGFSEQTPWLKAQPTPANVLLERKDPDSVLNFYRQVLALKKQPLFVQGSITFDLRDPELYVYTRKLGKQTAIVYCNLSAATQQIDLPAAAVQGRVQLKNQAQIDAKHRKLTLKAYGTLVLETTIVG</sequence>
<dbReference type="InterPro" id="IPR045857">
    <property type="entry name" value="O16G_dom_2"/>
</dbReference>